<feature type="region of interest" description="Disordered" evidence="15">
    <location>
        <begin position="1215"/>
        <end position="1251"/>
    </location>
</feature>
<dbReference type="InterPro" id="IPR008271">
    <property type="entry name" value="Ser/Thr_kinase_AS"/>
</dbReference>
<dbReference type="PROSITE" id="PS00741">
    <property type="entry name" value="DH_1"/>
    <property type="match status" value="1"/>
</dbReference>
<keyword evidence="12" id="KW-0393">Immunoglobulin domain</keyword>
<dbReference type="GO" id="GO:0019898">
    <property type="term" value="C:extrinsic component of membrane"/>
    <property type="evidence" value="ECO:0007669"/>
    <property type="project" value="TreeGrafter"/>
</dbReference>
<dbReference type="InterPro" id="IPR000719">
    <property type="entry name" value="Prot_kinase_dom"/>
</dbReference>
<dbReference type="GO" id="GO:0007411">
    <property type="term" value="P:axon guidance"/>
    <property type="evidence" value="ECO:0007669"/>
    <property type="project" value="TreeGrafter"/>
</dbReference>
<dbReference type="PROSITE" id="PS50010">
    <property type="entry name" value="DH_2"/>
    <property type="match status" value="2"/>
</dbReference>
<dbReference type="SUPFAM" id="SSF49265">
    <property type="entry name" value="Fibronectin type III"/>
    <property type="match status" value="1"/>
</dbReference>
<dbReference type="Gene3D" id="1.20.900.10">
    <property type="entry name" value="Dbl homology (DH) domain"/>
    <property type="match status" value="2"/>
</dbReference>
<dbReference type="SMART" id="SM00326">
    <property type="entry name" value="SH3"/>
    <property type="match status" value="2"/>
</dbReference>
<dbReference type="PROSITE" id="PS50853">
    <property type="entry name" value="FN3"/>
    <property type="match status" value="1"/>
</dbReference>
<dbReference type="SUPFAM" id="SSF52087">
    <property type="entry name" value="CRAL/TRIO domain"/>
    <property type="match status" value="1"/>
</dbReference>
<feature type="region of interest" description="Disordered" evidence="15">
    <location>
        <begin position="1714"/>
        <end position="1817"/>
    </location>
</feature>
<keyword evidence="5" id="KW-0963">Cytoplasm</keyword>
<dbReference type="SMART" id="SM00220">
    <property type="entry name" value="S_TKc"/>
    <property type="match status" value="1"/>
</dbReference>
<feature type="compositionally biased region" description="Basic and acidic residues" evidence="15">
    <location>
        <begin position="2341"/>
        <end position="2358"/>
    </location>
</feature>
<dbReference type="Gene3D" id="1.10.510.10">
    <property type="entry name" value="Transferase(Phosphotransferase) domain 1"/>
    <property type="match status" value="1"/>
</dbReference>
<comment type="catalytic activity">
    <reaction evidence="13">
        <text>L-threonyl-[protein] + ATP = O-phospho-L-threonyl-[protein] + ADP + H(+)</text>
        <dbReference type="Rhea" id="RHEA:46608"/>
        <dbReference type="Rhea" id="RHEA-COMP:11060"/>
        <dbReference type="Rhea" id="RHEA-COMP:11605"/>
        <dbReference type="ChEBI" id="CHEBI:15378"/>
        <dbReference type="ChEBI" id="CHEBI:30013"/>
        <dbReference type="ChEBI" id="CHEBI:30616"/>
        <dbReference type="ChEBI" id="CHEBI:61977"/>
        <dbReference type="ChEBI" id="CHEBI:456216"/>
        <dbReference type="EC" id="2.7.11.1"/>
    </reaction>
</comment>
<feature type="compositionally biased region" description="Polar residues" evidence="15">
    <location>
        <begin position="1890"/>
        <end position="1899"/>
    </location>
</feature>
<evidence type="ECO:0000256" key="5">
    <source>
        <dbReference type="ARBA" id="ARBA00022490"/>
    </source>
</evidence>
<evidence type="ECO:0000256" key="1">
    <source>
        <dbReference type="ARBA" id="ARBA00004496"/>
    </source>
</evidence>
<dbReference type="SUPFAM" id="SSF56112">
    <property type="entry name" value="Protein kinase-like (PK-like)"/>
    <property type="match status" value="1"/>
</dbReference>
<dbReference type="InterPro" id="IPR011993">
    <property type="entry name" value="PH-like_dom_sf"/>
</dbReference>
<comment type="catalytic activity">
    <reaction evidence="14">
        <text>L-seryl-[protein] + ATP = O-phospho-L-seryl-[protein] + ADP + H(+)</text>
        <dbReference type="Rhea" id="RHEA:17989"/>
        <dbReference type="Rhea" id="RHEA-COMP:9863"/>
        <dbReference type="Rhea" id="RHEA-COMP:11604"/>
        <dbReference type="ChEBI" id="CHEBI:15378"/>
        <dbReference type="ChEBI" id="CHEBI:29999"/>
        <dbReference type="ChEBI" id="CHEBI:30616"/>
        <dbReference type="ChEBI" id="CHEBI:83421"/>
        <dbReference type="ChEBI" id="CHEBI:456216"/>
        <dbReference type="EC" id="2.7.11.1"/>
    </reaction>
</comment>
<dbReference type="PANTHER" id="PTHR22826">
    <property type="entry name" value="RHO GUANINE EXCHANGE FACTOR-RELATED"/>
    <property type="match status" value="1"/>
</dbReference>
<dbReference type="SMART" id="SM00409">
    <property type="entry name" value="IG"/>
    <property type="match status" value="1"/>
</dbReference>
<dbReference type="Pfam" id="PF23323">
    <property type="entry name" value="Spectrin_6"/>
    <property type="match status" value="1"/>
</dbReference>
<dbReference type="InterPro" id="IPR036116">
    <property type="entry name" value="FN3_sf"/>
</dbReference>
<dbReference type="InterPro" id="IPR055251">
    <property type="entry name" value="SOS1_NGEF_PH"/>
</dbReference>
<evidence type="ECO:0000256" key="13">
    <source>
        <dbReference type="ARBA" id="ARBA00047899"/>
    </source>
</evidence>
<feature type="region of interest" description="Disordered" evidence="15">
    <location>
        <begin position="2268"/>
        <end position="2400"/>
    </location>
</feature>
<dbReference type="FunFam" id="1.10.510.10:FF:000571">
    <property type="entry name" value="Maternal embryonic leucine zipper kinase"/>
    <property type="match status" value="1"/>
</dbReference>
<dbReference type="SMART" id="SM00516">
    <property type="entry name" value="SEC14"/>
    <property type="match status" value="1"/>
</dbReference>
<dbReference type="Pfam" id="PF13716">
    <property type="entry name" value="CRAL_TRIO_2"/>
    <property type="match status" value="1"/>
</dbReference>
<feature type="compositionally biased region" description="Polar residues" evidence="15">
    <location>
        <begin position="1799"/>
        <end position="1809"/>
    </location>
</feature>
<feature type="compositionally biased region" description="Polar residues" evidence="15">
    <location>
        <begin position="2268"/>
        <end position="2296"/>
    </location>
</feature>
<feature type="region of interest" description="Disordered" evidence="15">
    <location>
        <begin position="1855"/>
        <end position="1899"/>
    </location>
</feature>
<dbReference type="Gene3D" id="2.30.30.40">
    <property type="entry name" value="SH3 Domains"/>
    <property type="match status" value="2"/>
</dbReference>
<dbReference type="InterPro" id="IPR003961">
    <property type="entry name" value="FN3_dom"/>
</dbReference>
<dbReference type="FunFam" id="1.20.900.10:FF:000008">
    <property type="entry name" value="rho guanine nucleotide exchange factor 25"/>
    <property type="match status" value="1"/>
</dbReference>
<dbReference type="InterPro" id="IPR036028">
    <property type="entry name" value="SH3-like_dom_sf"/>
</dbReference>
<dbReference type="InterPro" id="IPR058918">
    <property type="entry name" value="KALRN/TRIO-like_spectrin"/>
</dbReference>
<dbReference type="InterPro" id="IPR051336">
    <property type="entry name" value="RhoGEF_Guanine_NuclExch_SF"/>
</dbReference>
<feature type="compositionally biased region" description="Basic and acidic residues" evidence="15">
    <location>
        <begin position="1912"/>
        <end position="1921"/>
    </location>
</feature>
<dbReference type="GO" id="GO:0004674">
    <property type="term" value="F:protein serine/threonine kinase activity"/>
    <property type="evidence" value="ECO:0007669"/>
    <property type="project" value="UniProtKB-KW"/>
</dbReference>
<dbReference type="PROSITE" id="PS50835">
    <property type="entry name" value="IG_LIKE"/>
    <property type="match status" value="1"/>
</dbReference>
<dbReference type="SMART" id="SM00325">
    <property type="entry name" value="RhoGEF"/>
    <property type="match status" value="2"/>
</dbReference>
<evidence type="ECO:0000256" key="9">
    <source>
        <dbReference type="ARBA" id="ARBA00022737"/>
    </source>
</evidence>
<dbReference type="PROSITE" id="PS00108">
    <property type="entry name" value="PROTEIN_KINASE_ST"/>
    <property type="match status" value="1"/>
</dbReference>
<dbReference type="Gene3D" id="3.30.200.20">
    <property type="entry name" value="Phosphorylase Kinase, domain 1"/>
    <property type="match status" value="1"/>
</dbReference>
<dbReference type="InterPro" id="IPR047054">
    <property type="entry name" value="Kalirin_TRIO_PH_1"/>
</dbReference>
<dbReference type="CDD" id="cd00160">
    <property type="entry name" value="RhoGEF"/>
    <property type="match status" value="2"/>
</dbReference>
<dbReference type="SUPFAM" id="SSF48726">
    <property type="entry name" value="Immunoglobulin"/>
    <property type="match status" value="1"/>
</dbReference>
<dbReference type="InterPro" id="IPR001251">
    <property type="entry name" value="CRAL-TRIO_dom"/>
</dbReference>
<evidence type="ECO:0000256" key="14">
    <source>
        <dbReference type="ARBA" id="ARBA00048679"/>
    </source>
</evidence>
<dbReference type="PROSITE" id="PS50011">
    <property type="entry name" value="PROTEIN_KINASE_DOM"/>
    <property type="match status" value="1"/>
</dbReference>
<dbReference type="SUPFAM" id="SSF50729">
    <property type="entry name" value="PH domain-like"/>
    <property type="match status" value="2"/>
</dbReference>
<feature type="compositionally biased region" description="Polar residues" evidence="15">
    <location>
        <begin position="2381"/>
        <end position="2400"/>
    </location>
</feature>
<dbReference type="SMART" id="SM00150">
    <property type="entry name" value="SPEC"/>
    <property type="match status" value="7"/>
</dbReference>
<dbReference type="InParanoid" id="K1REG5"/>
<dbReference type="InterPro" id="IPR011009">
    <property type="entry name" value="Kinase-like_dom_sf"/>
</dbReference>
<dbReference type="FunFam" id="1.20.58.60:FF:000023">
    <property type="entry name" value="Kalirin RhoGEF kinase b"/>
    <property type="match status" value="1"/>
</dbReference>
<evidence type="ECO:0000256" key="7">
    <source>
        <dbReference type="ARBA" id="ARBA00022553"/>
    </source>
</evidence>
<protein>
    <recommendedName>
        <fullName evidence="3">non-specific serine/threonine protein kinase</fullName>
        <ecNumber evidence="3">2.7.11.1</ecNumber>
    </recommendedName>
</protein>
<dbReference type="Gene3D" id="2.30.29.30">
    <property type="entry name" value="Pleckstrin-homology domain (PH domain)/Phosphotyrosine-binding domain (PTB)"/>
    <property type="match status" value="2"/>
</dbReference>
<dbReference type="GO" id="GO:0005737">
    <property type="term" value="C:cytoplasm"/>
    <property type="evidence" value="ECO:0007669"/>
    <property type="project" value="UniProtKB-SubCell"/>
</dbReference>
<dbReference type="EC" id="2.7.11.1" evidence="3"/>
<dbReference type="InterPro" id="IPR013783">
    <property type="entry name" value="Ig-like_fold"/>
</dbReference>
<dbReference type="GO" id="GO:0035556">
    <property type="term" value="P:intracellular signal transduction"/>
    <property type="evidence" value="ECO:0007669"/>
    <property type="project" value="InterPro"/>
</dbReference>
<dbReference type="InterPro" id="IPR036179">
    <property type="entry name" value="Ig-like_dom_sf"/>
</dbReference>
<dbReference type="InterPro" id="IPR001849">
    <property type="entry name" value="PH_domain"/>
</dbReference>
<dbReference type="SUPFAM" id="SSF48065">
    <property type="entry name" value="DBL homology domain (DH-domain)"/>
    <property type="match status" value="2"/>
</dbReference>
<keyword evidence="6" id="KW-0723">Serine/threonine-protein kinase</keyword>
<dbReference type="InterPro" id="IPR035899">
    <property type="entry name" value="DBL_dom_sf"/>
</dbReference>
<dbReference type="FunCoup" id="K1REG5">
    <property type="interactions" value="667"/>
</dbReference>
<organism evidence="16">
    <name type="scientific">Magallana gigas</name>
    <name type="common">Pacific oyster</name>
    <name type="synonym">Crassostrea gigas</name>
    <dbReference type="NCBI Taxonomy" id="29159"/>
    <lineage>
        <taxon>Eukaryota</taxon>
        <taxon>Metazoa</taxon>
        <taxon>Spiralia</taxon>
        <taxon>Lophotrochozoa</taxon>
        <taxon>Mollusca</taxon>
        <taxon>Bivalvia</taxon>
        <taxon>Autobranchia</taxon>
        <taxon>Pteriomorphia</taxon>
        <taxon>Ostreida</taxon>
        <taxon>Ostreoidea</taxon>
        <taxon>Ostreidae</taxon>
        <taxon>Magallana</taxon>
    </lineage>
</organism>
<dbReference type="SMART" id="SM00233">
    <property type="entry name" value="PH"/>
    <property type="match status" value="2"/>
</dbReference>
<dbReference type="InterPro" id="IPR018159">
    <property type="entry name" value="Spectrin/alpha-actinin"/>
</dbReference>
<evidence type="ECO:0000256" key="10">
    <source>
        <dbReference type="ARBA" id="ARBA00022741"/>
    </source>
</evidence>
<evidence type="ECO:0000256" key="6">
    <source>
        <dbReference type="ARBA" id="ARBA00022527"/>
    </source>
</evidence>
<keyword evidence="9" id="KW-0677">Repeat</keyword>
<evidence type="ECO:0000256" key="8">
    <source>
        <dbReference type="ARBA" id="ARBA00022658"/>
    </source>
</evidence>
<dbReference type="HOGENOM" id="CLU_000373_2_0_1"/>
<dbReference type="Pfam" id="PF22697">
    <property type="entry name" value="SOS1_NGEF_PH"/>
    <property type="match status" value="2"/>
</dbReference>
<dbReference type="SMR" id="K1REG5"/>
<dbReference type="PANTHER" id="PTHR22826:SF106">
    <property type="entry name" value="TRIO, ISOFORM A"/>
    <property type="match status" value="1"/>
</dbReference>
<dbReference type="Gene3D" id="3.40.525.10">
    <property type="entry name" value="CRAL-TRIO lipid binding domain"/>
    <property type="match status" value="1"/>
</dbReference>
<dbReference type="InterPro" id="IPR036865">
    <property type="entry name" value="CRAL-TRIO_dom_sf"/>
</dbReference>
<evidence type="ECO:0000256" key="2">
    <source>
        <dbReference type="ARBA" id="ARBA00006692"/>
    </source>
</evidence>
<accession>K1REG5</accession>
<name>K1REG5_MAGGI</name>
<dbReference type="SUPFAM" id="SSF50044">
    <property type="entry name" value="SH3-domain"/>
    <property type="match status" value="2"/>
</dbReference>
<dbReference type="InterPro" id="IPR001331">
    <property type="entry name" value="GDS_CDC24_CS"/>
</dbReference>
<feature type="compositionally biased region" description="Low complexity" evidence="15">
    <location>
        <begin position="2297"/>
        <end position="2313"/>
    </location>
</feature>
<keyword evidence="4" id="KW-0728">SH3 domain</keyword>
<evidence type="ECO:0000256" key="4">
    <source>
        <dbReference type="ARBA" id="ARBA00022443"/>
    </source>
</evidence>
<dbReference type="EMBL" id="JH819050">
    <property type="protein sequence ID" value="EKC42124.1"/>
    <property type="molecule type" value="Genomic_DNA"/>
</dbReference>
<evidence type="ECO:0000256" key="15">
    <source>
        <dbReference type="SAM" id="MobiDB-lite"/>
    </source>
</evidence>
<dbReference type="GO" id="GO:0005085">
    <property type="term" value="F:guanyl-nucleotide exchange factor activity"/>
    <property type="evidence" value="ECO:0007669"/>
    <property type="project" value="UniProtKB-KW"/>
</dbReference>
<dbReference type="Gene3D" id="2.60.40.10">
    <property type="entry name" value="Immunoglobulins"/>
    <property type="match status" value="2"/>
</dbReference>
<evidence type="ECO:0000313" key="16">
    <source>
        <dbReference type="EMBL" id="EKC42124.1"/>
    </source>
</evidence>
<dbReference type="InterPro" id="IPR003598">
    <property type="entry name" value="Ig_sub2"/>
</dbReference>
<dbReference type="InterPro" id="IPR002017">
    <property type="entry name" value="Spectrin_repeat"/>
</dbReference>
<dbReference type="Gene3D" id="1.20.58.60">
    <property type="match status" value="5"/>
</dbReference>
<feature type="region of interest" description="Disordered" evidence="15">
    <location>
        <begin position="1912"/>
        <end position="1945"/>
    </location>
</feature>
<evidence type="ECO:0000256" key="11">
    <source>
        <dbReference type="ARBA" id="ARBA00022840"/>
    </source>
</evidence>
<evidence type="ECO:0000256" key="12">
    <source>
        <dbReference type="ARBA" id="ARBA00023319"/>
    </source>
</evidence>
<dbReference type="Pfam" id="PF00435">
    <property type="entry name" value="Spectrin"/>
    <property type="match status" value="4"/>
</dbReference>
<keyword evidence="7" id="KW-0597">Phosphoprotein</keyword>
<dbReference type="InterPro" id="IPR000219">
    <property type="entry name" value="DH_dom"/>
</dbReference>
<dbReference type="CDD" id="cd00176">
    <property type="entry name" value="SPEC"/>
    <property type="match status" value="6"/>
</dbReference>
<gene>
    <name evidence="16" type="ORF">CGI_10024624</name>
</gene>
<dbReference type="PROSITE" id="PS50002">
    <property type="entry name" value="SH3"/>
    <property type="match status" value="2"/>
</dbReference>
<dbReference type="Pfam" id="PF00621">
    <property type="entry name" value="RhoGEF"/>
    <property type="match status" value="2"/>
</dbReference>
<dbReference type="CDD" id="cd00170">
    <property type="entry name" value="SEC14"/>
    <property type="match status" value="1"/>
</dbReference>
<keyword evidence="6" id="KW-0418">Kinase</keyword>
<dbReference type="Pfam" id="PF07679">
    <property type="entry name" value="I-set"/>
    <property type="match status" value="1"/>
</dbReference>
<comment type="subcellular location">
    <subcellularLocation>
        <location evidence="1">Cytoplasm</location>
    </subcellularLocation>
</comment>
<keyword evidence="11" id="KW-0067">ATP-binding</keyword>
<dbReference type="InterPro" id="IPR003599">
    <property type="entry name" value="Ig_sub"/>
</dbReference>
<dbReference type="InterPro" id="IPR007110">
    <property type="entry name" value="Ig-like_dom"/>
</dbReference>
<dbReference type="CDD" id="cd13240">
    <property type="entry name" value="PH1_Kalirin_Trio_like"/>
    <property type="match status" value="1"/>
</dbReference>
<proteinExistence type="inferred from homology"/>
<keyword evidence="6" id="KW-0808">Transferase</keyword>
<dbReference type="PROSITE" id="PS50003">
    <property type="entry name" value="PH_DOMAIN"/>
    <property type="match status" value="2"/>
</dbReference>
<dbReference type="Pfam" id="PF23587">
    <property type="entry name" value="SH3_KALRN"/>
    <property type="match status" value="1"/>
</dbReference>
<evidence type="ECO:0000256" key="3">
    <source>
        <dbReference type="ARBA" id="ARBA00012513"/>
    </source>
</evidence>
<reference evidence="16" key="1">
    <citation type="journal article" date="2012" name="Nature">
        <title>The oyster genome reveals stress adaptation and complexity of shell formation.</title>
        <authorList>
            <person name="Zhang G."/>
            <person name="Fang X."/>
            <person name="Guo X."/>
            <person name="Li L."/>
            <person name="Luo R."/>
            <person name="Xu F."/>
            <person name="Yang P."/>
            <person name="Zhang L."/>
            <person name="Wang X."/>
            <person name="Qi H."/>
            <person name="Xiong Z."/>
            <person name="Que H."/>
            <person name="Xie Y."/>
            <person name="Holland P.W."/>
            <person name="Paps J."/>
            <person name="Zhu Y."/>
            <person name="Wu F."/>
            <person name="Chen Y."/>
            <person name="Wang J."/>
            <person name="Peng C."/>
            <person name="Meng J."/>
            <person name="Yang L."/>
            <person name="Liu J."/>
            <person name="Wen B."/>
            <person name="Zhang N."/>
            <person name="Huang Z."/>
            <person name="Zhu Q."/>
            <person name="Feng Y."/>
            <person name="Mount A."/>
            <person name="Hedgecock D."/>
            <person name="Xu Z."/>
            <person name="Liu Y."/>
            <person name="Domazet-Loso T."/>
            <person name="Du Y."/>
            <person name="Sun X."/>
            <person name="Zhang S."/>
            <person name="Liu B."/>
            <person name="Cheng P."/>
            <person name="Jiang X."/>
            <person name="Li J."/>
            <person name="Fan D."/>
            <person name="Wang W."/>
            <person name="Fu W."/>
            <person name="Wang T."/>
            <person name="Wang B."/>
            <person name="Zhang J."/>
            <person name="Peng Z."/>
            <person name="Li Y."/>
            <person name="Li N."/>
            <person name="Wang J."/>
            <person name="Chen M."/>
            <person name="He Y."/>
            <person name="Tan F."/>
            <person name="Song X."/>
            <person name="Zheng Q."/>
            <person name="Huang R."/>
            <person name="Yang H."/>
            <person name="Du X."/>
            <person name="Chen L."/>
            <person name="Yang M."/>
            <person name="Gaffney P.M."/>
            <person name="Wang S."/>
            <person name="Luo L."/>
            <person name="She Z."/>
            <person name="Ming Y."/>
            <person name="Huang W."/>
            <person name="Zhang S."/>
            <person name="Huang B."/>
            <person name="Zhang Y."/>
            <person name="Qu T."/>
            <person name="Ni P."/>
            <person name="Miao G."/>
            <person name="Wang J."/>
            <person name="Wang Q."/>
            <person name="Steinberg C.E."/>
            <person name="Wang H."/>
            <person name="Li N."/>
            <person name="Qian L."/>
            <person name="Zhang G."/>
            <person name="Li Y."/>
            <person name="Yang H."/>
            <person name="Liu X."/>
            <person name="Wang J."/>
            <person name="Yin Y."/>
            <person name="Wang J."/>
        </authorList>
    </citation>
    <scope>NUCLEOTIDE SEQUENCE [LARGE SCALE GENOMIC DNA]</scope>
    <source>
        <strain evidence="16">05x7-T-G4-1.051#20</strain>
    </source>
</reference>
<keyword evidence="10" id="KW-0547">Nucleotide-binding</keyword>
<dbReference type="InterPro" id="IPR047053">
    <property type="entry name" value="Kalirin_TRIO_SH3_2"/>
</dbReference>
<comment type="similarity">
    <text evidence="2">Belongs to the protein kinase superfamily. CAMK Ser/Thr protein kinase family.</text>
</comment>
<dbReference type="InterPro" id="IPR001452">
    <property type="entry name" value="SH3_domain"/>
</dbReference>
<dbReference type="Pfam" id="PF00069">
    <property type="entry name" value="Pkinase"/>
    <property type="match status" value="1"/>
</dbReference>
<sequence length="3034" mass="347617">MSHKPKGKSWDGFENVVVIFCQFVFTRGKRTDGLKAADIVPILRERVAYLSGGRDRRGGAILTFPSLTHPEKLDADDLRRLMTYLASVPSNEVRERGFTMIIDMRGSTWQIVKPILKVLQDCFPDSINIAYIIKPEKFWEKKRTSLGSAKYNFETCMISVDGLSKFIDCSQLTREFEGSLEYNHEQWIQLRLMLEEFIWKALDLLDKLDDLGEILTNPELPEDLSGAQYRLEEHNHLKRRVQMAPVEQLAMEGHRILQEITGEGQQHGRRFVISGTADFQSSVPQISQLLDRMHGTKQHLNQLWQVKRLRLEQCLQQRIFEEDVEKMFDWIANNRDLFLVNYTEIGNSHQMAVELNSEHTQFANSAVNVYVNIKRILGMAQRLCDAGHYASNTIRMQAGQLEREWKSLAAAVEDRSVVLNMSVNFYKKAEQYLAQVAGWRQACEDDHIPVEIEDLEMALQQHQNLTEVISQCYTDVCRDGKQLLETLQTPVTSSSINSITAKADYSEASGHVLDVIHDVLAHQRHLEQMWHSKRVKLHQRLGLRLFQQDVKQVIDWLENHGDVFLKKNTSIGRSLQRSKALQKSHQHFETVAKNTITNADKLLSAADELAHTGECDPKEIYREAQDLQQRMGNFLTALERRKATIQMAVDFYTHVHELTSWLEDLQQELQSSEIADTVEGAEQLLDQFNQQREITIESAINTVSEGENLLEEIRVFSAEPDKINQNADYTHIEGVLRQLNDSRTQLEELWANRKMKLDLCLQLRLFERDALEVSAQLELWAEELQHQDLMSDGAKSEQQLQLHNDSVLHMQNCTFDVLQRGQDIIQIFETSGIQLMADPQYDAQSRIQALMEYLRERELDLETIAESKRLRLEQGVQLQNFEVEARQVIYWIENGKSMLVSSFICPNSLMEADQLRKEHEQFMLAIEKTNISMAQVTNRAENMIQNNHYNSDLVRAIAENVTVAWQQLMYHTEERHKLVMASMNWYKTAEQVWSVLESLERDYRRDEDWCSNERVAAGEKSAFLLQLINKHNEQKEAFLKACTLARRTAEAFLKYVNRNLYTFGAQIKYRTPDPGKHVKACLEQLLHQEDYVLENWTEKKKKLEQCHQYILFEQSARQAIDWICDYGEAYLDSHKTVGSNQQETETLLKEHYEFRTRAKDTKESVNLLLQLADGFVAKGNLHAASIRQWCTAVDKRYKDFSSRMDRYRHKLESKLGVKEQVPEPKEEQRHSDSSLEDKVLNQAPKELTEEKRRSARKREFVMAELLQTERTYVKDLEVCVKTYLNEAMEPDNNVPAGIMGKHKIIFCNLEEIYDFHKNIFLKELEKYETIPEDVGHCFVTWAEKFSIYVTYCRNKPDSNQLLVENAGSFFEEVQGKHKLNEPLASYLIKPVQRITKYQLLLKDLLSCCEGHNGEIKNSYNSLRKALQTKDSLRYYEILDGLEVMMNVPKRANDAMHLSLLEGLEEKPEALGDVFLQDQFTVWDPKQLIKKGRERHLFLFDMCVIFSKEMKDSNGKAKYQYKFRLMISDINITEHIEGDETKFALWTGRVPMSDYRIILKAKDLDTKQNWVKKLREFMTERMQFIPKALKDKPAMLFKPSNIKPLQASKAHLLAFPNRDIGDVSFDDSLPIERRGSLTSMISMTTTMTTDSSSSGGETNRGDITIVLEDYSAGNNSEVTVSKGQHVEILDPAPKGEPNWCLVRVLNMEDGEPAEGLVPISSLKPIPALKQHGNRDSMGDEDTEGSTSASPVPKRRAASFKKWLTAPKRVSQSKLPGPPLSENKPRLPIKPVLHRRLMGQDVSSQSPSRRGSLTEEGLPTSMFYSEEEQGEQEVITATNAVPTQAPKPLPFKASVMSESPLEAEGDRSPDETEEIAMPPPMQPFDSLPLISEGNSASIGPASSATMEKMFKDMDINNGDKEDTAGQGASELGGEVESETNQEAEREKNVTKRRFVMQELLETENDYVKDLGLVVDGYMEYMKENPIPPDMEGKDKIVFGNIHQIYEWHKETFCKEVEKCVDDAQKLGSLFTRYERRLHMYVKYCENKPKSEFIVAEYSDTYFEEIRQKLKHRLQLSDLLIKPVQRIMKYQLLLRDILKYTERAGESTDSLKKALHVMCVVPKAANDMMQVGRLQGFDGRITAQGKLLLQDTLQVAEVEKNKTDYKFKERHVFQFDQITIFSEKIERKKGNFSNANYIYKNSLKTNQMVMEPNIPDEPLRFMLTDKSPGSDAKYLIQCPNEEVKNNWVSSLKSILDMQGFFTIAITNPTKMRSTDLSSPDISTNPSKDYSLHKSMSQPFPKTSKTNGTTSGSPNSTLRSQSIPTQSSKPDLEDYSSDAVQKSPVKSDREDSTPKPKKSEGHKYKKSNSDSVFSGDLENNDLGGSRTSEGSSNHVNNTDDQQQPVGNLVHIGKVMYDYLAVKEDEISVSRGEIVQVVCSNQQNMFLVYRPANAHSPAAEGWIPMQAIGPKDESSLRKSSWQLFKMKMQGLRPERKVMEAERTPERKCKTLPRANERDRKVWSHDLLYEMVPSVLQPLTPITVQAGDTAVLTCRICGRPRPDIKWTFQNTTSIEPGQRFQITSSEDGFVSLAVNSISLAESGEYSCTAYSELGSITTSTHVTVLYRPEPPGKPLIRNQVGTSVHLEWAPPPTPLSGGQIQGYTIELREREMAMWQAAIPYVPNTSQVIGDLVTGCAYQFRVSSNNSVGMSEPSVESDFVIIPQENEMPEKDEGTQAIWKSTFDNDYKELEEIGRGRFAVVKKCLQKCSNQYVSVKYLNRRQTRKEEVEMEFNILHLLQHENLVQLYDLYETASNLLIVMEFLEVGRLFEFICQRQIFDEIEAADYIRQLLTALQYLHNCRIVHLDVKPENLMVQNVMGSACLKLIDFGDARIVYNDNYIHEYAGSAEFRAPEVIRGQAVSTLTDVWSVGVILYVLLSGVSPFLDESQEETCANIVKNDFCFPEEYFSEISNEAIDLIKVMLVDHIQSRPSAQVCLESLWIHRASIPRSSASRPKPIATNRLVDFIERKKLQVYMYSIKC</sequence>
<dbReference type="InterPro" id="IPR013098">
    <property type="entry name" value="Ig_I-set"/>
</dbReference>
<feature type="compositionally biased region" description="Polar residues" evidence="15">
    <location>
        <begin position="2314"/>
        <end position="2325"/>
    </location>
</feature>
<dbReference type="SMART" id="SM00408">
    <property type="entry name" value="IGc2"/>
    <property type="match status" value="1"/>
</dbReference>
<feature type="compositionally biased region" description="Basic and acidic residues" evidence="15">
    <location>
        <begin position="1215"/>
        <end position="1239"/>
    </location>
</feature>
<dbReference type="FunFam" id="2.60.40.10:FF:000107">
    <property type="entry name" value="Myosin, light chain kinase a"/>
    <property type="match status" value="1"/>
</dbReference>
<dbReference type="SMART" id="SM00060">
    <property type="entry name" value="FN3"/>
    <property type="match status" value="1"/>
</dbReference>
<dbReference type="Pfam" id="PF00041">
    <property type="entry name" value="fn3"/>
    <property type="match status" value="1"/>
</dbReference>
<dbReference type="SUPFAM" id="SSF46966">
    <property type="entry name" value="Spectrin repeat"/>
    <property type="match status" value="7"/>
</dbReference>
<dbReference type="GO" id="GO:0005524">
    <property type="term" value="F:ATP binding"/>
    <property type="evidence" value="ECO:0007669"/>
    <property type="project" value="UniProtKB-KW"/>
</dbReference>
<keyword evidence="8" id="KW-0344">Guanine-nucleotide releasing factor</keyword>
<dbReference type="CDD" id="cd00063">
    <property type="entry name" value="FN3"/>
    <property type="match status" value="1"/>
</dbReference>